<sequence>MFYCLLPLGIRHVLYVLVFNTPVLASNNEFPCELSYQCSFLISCFRPLYMGKADFPHILSSHIYLSASFTSFFTEVVCSSLAHDCWYSNFSFRVRFVHFVFRLFMYRRRPFSPIVYAPLCLAFVRTSTY</sequence>
<feature type="chain" id="PRO_5007542454" evidence="1">
    <location>
        <begin position="26"/>
        <end position="129"/>
    </location>
</feature>
<reference evidence="2" key="1">
    <citation type="journal article" date="2018" name="PLoS Negl. Trop. Dis.">
        <title>Sialome diversity of ticks revealed by RNAseq of single tick salivary glands.</title>
        <authorList>
            <person name="Perner J."/>
            <person name="Kropackova S."/>
            <person name="Kopacek P."/>
            <person name="Ribeiro J.M."/>
        </authorList>
    </citation>
    <scope>NUCLEOTIDE SEQUENCE</scope>
    <source>
        <strain evidence="2">Siblings of single egg batch collected in Ceske Budejovice</strain>
        <tissue evidence="2">Salivary glands</tissue>
    </source>
</reference>
<organism evidence="2">
    <name type="scientific">Ixodes ricinus</name>
    <name type="common">Common tick</name>
    <name type="synonym">Acarus ricinus</name>
    <dbReference type="NCBI Taxonomy" id="34613"/>
    <lineage>
        <taxon>Eukaryota</taxon>
        <taxon>Metazoa</taxon>
        <taxon>Ecdysozoa</taxon>
        <taxon>Arthropoda</taxon>
        <taxon>Chelicerata</taxon>
        <taxon>Arachnida</taxon>
        <taxon>Acari</taxon>
        <taxon>Parasitiformes</taxon>
        <taxon>Ixodida</taxon>
        <taxon>Ixodoidea</taxon>
        <taxon>Ixodidae</taxon>
        <taxon>Ixodinae</taxon>
        <taxon>Ixodes</taxon>
    </lineage>
</organism>
<proteinExistence type="predicted"/>
<dbReference type="AlphaFoldDB" id="A0A147BIX1"/>
<keyword evidence="1" id="KW-0732">Signal</keyword>
<feature type="signal peptide" evidence="1">
    <location>
        <begin position="1"/>
        <end position="25"/>
    </location>
</feature>
<dbReference type="EMBL" id="GEGO01004703">
    <property type="protein sequence ID" value="JAR90701.1"/>
    <property type="molecule type" value="Transcribed_RNA"/>
</dbReference>
<protein>
    <submittedName>
        <fullName evidence="2">Putative secreted protein</fullName>
    </submittedName>
</protein>
<evidence type="ECO:0000313" key="2">
    <source>
        <dbReference type="EMBL" id="JAR90701.1"/>
    </source>
</evidence>
<name>A0A147BIX1_IXORI</name>
<evidence type="ECO:0000256" key="1">
    <source>
        <dbReference type="SAM" id="SignalP"/>
    </source>
</evidence>
<accession>A0A147BIX1</accession>